<proteinExistence type="predicted"/>
<keyword evidence="1" id="KW-0378">Hydrolase</keyword>
<dbReference type="NCBIfam" id="TIGR01893">
    <property type="entry name" value="aa-his-dipept"/>
    <property type="match status" value="1"/>
</dbReference>
<dbReference type="EMBL" id="CP024199">
    <property type="protein sequence ID" value="AUG52671.1"/>
    <property type="molecule type" value="Genomic_DNA"/>
</dbReference>
<dbReference type="Gene3D" id="3.40.630.10">
    <property type="entry name" value="Zn peptidases"/>
    <property type="match status" value="2"/>
</dbReference>
<dbReference type="PANTHER" id="PTHR43501:SF1">
    <property type="entry name" value="CYTOSOL NON-SPECIFIC DIPEPTIDASE"/>
    <property type="match status" value="1"/>
</dbReference>
<dbReference type="Pfam" id="PF07687">
    <property type="entry name" value="M20_dimer"/>
    <property type="match status" value="1"/>
</dbReference>
<name>A0ABM6Q810_9PROT</name>
<reference evidence="3 4" key="1">
    <citation type="submission" date="2017-10" db="EMBL/GenBank/DDBJ databases">
        <title>Biodiversity and function of Thalassospira species in the particle-attached aromatic-hydrocarbon-degrading consortia from the surface seawater of the China South Sea.</title>
        <authorList>
            <person name="Dong C."/>
            <person name="Liu R."/>
            <person name="Shao Z."/>
        </authorList>
    </citation>
    <scope>NUCLEOTIDE SEQUENCE [LARGE SCALE GENOMIC DNA]</scope>
    <source>
        <strain evidence="3 4">CSC3H3</strain>
    </source>
</reference>
<keyword evidence="4" id="KW-1185">Reference proteome</keyword>
<protein>
    <submittedName>
        <fullName evidence="3">Aminoacyl-histidine dipeptidase</fullName>
    </submittedName>
</protein>
<sequence length="537" mass="57204">MALWCVFCASPTWQQAGFAKPVLYCHDNGAKGPARRPVLKSHVISRQESATVGNISHLEPTAIWANFQKLCDIPRPSTKEEAVLQMIEKLADDHGCSHYRDSGSNLVVNVPATAGYEDRKITVLQSHVDMVTQANSGSTHNFDTDPISAYVDGEWVTADNTTLGADNGIGAAAMLGVMCDKSVEHGPLELLFTVDEERGLTGAMNLEPGRLQGEILLNLDTEDEYELYVGCAGGGDLVARWQYQADAVSGDMAARKIALTGLKGGHSGIDIILGLGNANKLMARFLRPLLRDLDARIVTIQAGTARNAIPRESFATIVLPAANIAAFDGALTAFRDAIIGEYADLEPNFAIAASETDMPATAMGPADSITFNNAILGAPNGVQAMSTSVPGVVETSINLAIVSVADGLAKVTLSARSSISSARDATRDVATAVFENIGATVAWGDAYPGWKPNMDSEVLEMMQAVHRDLFGRDAEVKVIHAGLECGVLGSKYPNWDMISFGPTIKRAHSPDECAHIPAVARFWDYLQAALKAIPKAA</sequence>
<dbReference type="PRINTS" id="PR00934">
    <property type="entry name" value="XHISDIPTASE"/>
</dbReference>
<evidence type="ECO:0000313" key="4">
    <source>
        <dbReference type="Proteomes" id="UP000233458"/>
    </source>
</evidence>
<accession>A0ABM6Q810</accession>
<dbReference type="PIRSF" id="PIRSF016599">
    <property type="entry name" value="Xaa-His_dipept"/>
    <property type="match status" value="1"/>
</dbReference>
<dbReference type="InterPro" id="IPR011650">
    <property type="entry name" value="Peptidase_M20_dimer"/>
</dbReference>
<organism evidence="3 4">
    <name type="scientific">Thalassospira marina</name>
    <dbReference type="NCBI Taxonomy" id="2048283"/>
    <lineage>
        <taxon>Bacteria</taxon>
        <taxon>Pseudomonadati</taxon>
        <taxon>Pseudomonadota</taxon>
        <taxon>Alphaproteobacteria</taxon>
        <taxon>Rhodospirillales</taxon>
        <taxon>Thalassospiraceae</taxon>
        <taxon>Thalassospira</taxon>
    </lineage>
</organism>
<feature type="domain" description="Peptidase M20 dimerisation" evidence="2">
    <location>
        <begin position="258"/>
        <end position="342"/>
    </location>
</feature>
<dbReference type="SUPFAM" id="SSF53187">
    <property type="entry name" value="Zn-dependent exopeptidases"/>
    <property type="match status" value="1"/>
</dbReference>
<dbReference type="CDD" id="cd03890">
    <property type="entry name" value="M20_pepD"/>
    <property type="match status" value="1"/>
</dbReference>
<dbReference type="Proteomes" id="UP000233458">
    <property type="component" value="Chromosome"/>
</dbReference>
<dbReference type="InterPro" id="IPR001160">
    <property type="entry name" value="Peptidase_M20C"/>
</dbReference>
<gene>
    <name evidence="3" type="ORF">CSC3H3_08050</name>
</gene>
<evidence type="ECO:0000313" key="3">
    <source>
        <dbReference type="EMBL" id="AUG52671.1"/>
    </source>
</evidence>
<evidence type="ECO:0000259" key="2">
    <source>
        <dbReference type="Pfam" id="PF07687"/>
    </source>
</evidence>
<dbReference type="Pfam" id="PF01546">
    <property type="entry name" value="Peptidase_M20"/>
    <property type="match status" value="1"/>
</dbReference>
<dbReference type="InterPro" id="IPR002933">
    <property type="entry name" value="Peptidase_M20"/>
</dbReference>
<dbReference type="PANTHER" id="PTHR43501">
    <property type="entry name" value="CYTOSOL NON-SPECIFIC DIPEPTIDASE"/>
    <property type="match status" value="1"/>
</dbReference>
<evidence type="ECO:0000256" key="1">
    <source>
        <dbReference type="ARBA" id="ARBA00022801"/>
    </source>
</evidence>